<dbReference type="RefSeq" id="WP_061855044.1">
    <property type="nucleotide sequence ID" value="NZ_JADIIQ010000001.1"/>
</dbReference>
<dbReference type="InterPro" id="IPR005021">
    <property type="entry name" value="Terminase_largesu-like"/>
</dbReference>
<dbReference type="Pfam" id="PF20441">
    <property type="entry name" value="TerL_nuclease"/>
    <property type="match status" value="1"/>
</dbReference>
<dbReference type="EMBL" id="LUGM01000002">
    <property type="protein sequence ID" value="KYH14888.1"/>
    <property type="molecule type" value="Genomic_DNA"/>
</dbReference>
<evidence type="ECO:0000313" key="3">
    <source>
        <dbReference type="EMBL" id="KYH14888.1"/>
    </source>
</evidence>
<sequence>MIHNKYVDEYINQWREGKIILNEERIKLIDYLEKQILTREDVYFDEEKIENCINFIEKWYFPTQPFQRFIIAFIFLIDKEIEQAFFTEILLFMGRGGGKNGFISAISDFLITPLHGTKKYDISIVANSEEQAKTSFNEIRNVLIESKRNKTGKQPKAPYLVSKTEIENRTTRSIIRYNTSNTKTKDGGREGCVIFDEIHFFEGPEMVNVKRGGLGKIANRRTFYISTDGYLRDGYIDSMKEKVDSVLSGHVKNSRLFPFYCKIDDKHEVQDERMWQKANPMLHEPISDYAKTLKSTIREEYEDLPFNRSNRPEFMTKRMNSPEVDEERMVAPWDDVKFARDKSIPDLTGKACVGGLDYALVRDFASVGLLFRSDGEYYWITHSFIRREFLESVNLDPPIEQFAKDGLLTIVDDDVIDIQYIVNWFNKMQQKYNLIKVISDNFRTDIVRRPFEDAGIPLEVIKNPTAIHGLLAPRIDTIFAKKQIAFGGNPLMAWFTNNVAVKMQPDGSKKYIKKDEVRRKTDGFHAMLHALYRSDEILDYDQPFIMDTIKF</sequence>
<dbReference type="InterPro" id="IPR046462">
    <property type="entry name" value="TerL_nuclease"/>
</dbReference>
<feature type="domain" description="Terminase large subunit-like endonuclease" evidence="2">
    <location>
        <begin position="253"/>
        <end position="533"/>
    </location>
</feature>
<dbReference type="GO" id="GO:0004519">
    <property type="term" value="F:endonuclease activity"/>
    <property type="evidence" value="ECO:0007669"/>
    <property type="project" value="InterPro"/>
</dbReference>
<evidence type="ECO:0000313" key="4">
    <source>
        <dbReference type="Proteomes" id="UP000075418"/>
    </source>
</evidence>
<gene>
    <name evidence="3" type="ORF">A0131_08880</name>
</gene>
<dbReference type="PANTHER" id="PTHR41287:SF1">
    <property type="entry name" value="PROTEIN YMFN"/>
    <property type="match status" value="1"/>
</dbReference>
<organism evidence="3 4">
    <name type="scientific">Staphylococcus kloosii</name>
    <dbReference type="NCBI Taxonomy" id="29384"/>
    <lineage>
        <taxon>Bacteria</taxon>
        <taxon>Bacillati</taxon>
        <taxon>Bacillota</taxon>
        <taxon>Bacilli</taxon>
        <taxon>Bacillales</taxon>
        <taxon>Staphylococcaceae</taxon>
        <taxon>Staphylococcus</taxon>
    </lineage>
</organism>
<evidence type="ECO:0000259" key="1">
    <source>
        <dbReference type="Pfam" id="PF03354"/>
    </source>
</evidence>
<dbReference type="InterPro" id="IPR027417">
    <property type="entry name" value="P-loop_NTPase"/>
</dbReference>
<dbReference type="PANTHER" id="PTHR41287">
    <property type="match status" value="1"/>
</dbReference>
<reference evidence="3 4" key="1">
    <citation type="submission" date="2016-02" db="EMBL/GenBank/DDBJ databases">
        <title>Draft genome sequence of hydrocarbon degrading Staphylococcus saprophyticus Strain CNV2, isolated from crude-oil contaminated soil from Noonmati Oil Refinery, Guwahati, Assam, India.</title>
        <authorList>
            <person name="Mukherjee A."/>
            <person name="Chettri B."/>
            <person name="Langpoklakpam J."/>
            <person name="Singh A.K."/>
            <person name="Chattopadhyay D.J."/>
        </authorList>
    </citation>
    <scope>NUCLEOTIDE SEQUENCE [LARGE SCALE GENOMIC DNA]</scope>
    <source>
        <strain evidence="3 4">CNV2</strain>
    </source>
</reference>
<proteinExistence type="predicted"/>
<feature type="domain" description="Terminase large subunit-like ATPase" evidence="1">
    <location>
        <begin position="65"/>
        <end position="241"/>
    </location>
</feature>
<comment type="caution">
    <text evidence="3">The sequence shown here is derived from an EMBL/GenBank/DDBJ whole genome shotgun (WGS) entry which is preliminary data.</text>
</comment>
<name>A0A151A683_9STAP</name>
<dbReference type="Proteomes" id="UP000075418">
    <property type="component" value="Unassembled WGS sequence"/>
</dbReference>
<dbReference type="AlphaFoldDB" id="A0A151A683"/>
<dbReference type="InterPro" id="IPR046461">
    <property type="entry name" value="TerL_ATPase"/>
</dbReference>
<evidence type="ECO:0000259" key="2">
    <source>
        <dbReference type="Pfam" id="PF20441"/>
    </source>
</evidence>
<dbReference type="Gene3D" id="3.40.50.300">
    <property type="entry name" value="P-loop containing nucleotide triphosphate hydrolases"/>
    <property type="match status" value="1"/>
</dbReference>
<accession>A0A151A683</accession>
<dbReference type="Pfam" id="PF03354">
    <property type="entry name" value="TerL_ATPase"/>
    <property type="match status" value="1"/>
</dbReference>
<protein>
    <submittedName>
        <fullName evidence="3">Terminase</fullName>
    </submittedName>
</protein>